<feature type="binding site" evidence="16">
    <location>
        <begin position="34"/>
        <end position="36"/>
    </location>
    <ligand>
        <name>GTP</name>
        <dbReference type="ChEBI" id="CHEBI:37565"/>
    </ligand>
</feature>
<evidence type="ECO:0000256" key="3">
    <source>
        <dbReference type="ARBA" id="ARBA00001522"/>
    </source>
</evidence>
<evidence type="ECO:0000256" key="9">
    <source>
        <dbReference type="ARBA" id="ARBA00022679"/>
    </source>
</evidence>
<dbReference type="AlphaFoldDB" id="A0A939EP83"/>
<comment type="caution">
    <text evidence="17">The sequence shown here is derived from an EMBL/GenBank/DDBJ whole genome shotgun (WGS) entry which is preliminary data.</text>
</comment>
<dbReference type="PANTHER" id="PTHR34848:SF1">
    <property type="entry name" value="BIFUNCTIONAL ADENOSYLCOBALAMIN BIOSYNTHESIS PROTEIN COBU"/>
    <property type="match status" value="1"/>
</dbReference>
<comment type="catalytic activity">
    <reaction evidence="3">
        <text>adenosylcob(III)inamide + GTP = adenosylcob(III)inamide phosphate + GDP + H(+)</text>
        <dbReference type="Rhea" id="RHEA:15765"/>
        <dbReference type="ChEBI" id="CHEBI:2480"/>
        <dbReference type="ChEBI" id="CHEBI:15378"/>
        <dbReference type="ChEBI" id="CHEBI:37565"/>
        <dbReference type="ChEBI" id="CHEBI:58189"/>
        <dbReference type="ChEBI" id="CHEBI:58502"/>
        <dbReference type="EC" id="2.7.1.156"/>
    </reaction>
</comment>
<dbReference type="SUPFAM" id="SSF52540">
    <property type="entry name" value="P-loop containing nucleoside triphosphate hydrolases"/>
    <property type="match status" value="1"/>
</dbReference>
<comment type="function">
    <text evidence="4 14">Catalyzes ATP-dependent phosphorylation of adenosylcobinamide and addition of GMP to adenosylcobinamide phosphate.</text>
</comment>
<dbReference type="InterPro" id="IPR003203">
    <property type="entry name" value="CobU/CobP"/>
</dbReference>
<dbReference type="GO" id="GO:0009236">
    <property type="term" value="P:cobalamin biosynthetic process"/>
    <property type="evidence" value="ECO:0007669"/>
    <property type="project" value="UniProtKB-UniRule"/>
</dbReference>
<dbReference type="InterPro" id="IPR027417">
    <property type="entry name" value="P-loop_NTPase"/>
</dbReference>
<dbReference type="CDD" id="cd00544">
    <property type="entry name" value="CobU"/>
    <property type="match status" value="1"/>
</dbReference>
<comment type="similarity">
    <text evidence="7 14">Belongs to the CobU/CobP family.</text>
</comment>
<evidence type="ECO:0000256" key="2">
    <source>
        <dbReference type="ARBA" id="ARBA00000711"/>
    </source>
</evidence>
<evidence type="ECO:0000256" key="4">
    <source>
        <dbReference type="ARBA" id="ARBA00003889"/>
    </source>
</evidence>
<keyword evidence="10 14" id="KW-0547">Nucleotide-binding</keyword>
<dbReference type="PANTHER" id="PTHR34848">
    <property type="match status" value="1"/>
</dbReference>
<gene>
    <name evidence="17" type="primary">cobU</name>
    <name evidence="17" type="ORF">J0X15_05145</name>
</gene>
<reference evidence="17" key="1">
    <citation type="submission" date="2021-03" db="EMBL/GenBank/DDBJ databases">
        <title>Roseibium sp. CAU 1637 isolated from Incheon.</title>
        <authorList>
            <person name="Kim W."/>
        </authorList>
    </citation>
    <scope>NUCLEOTIDE SEQUENCE</scope>
    <source>
        <strain evidence="17">CAU 1637</strain>
    </source>
</reference>
<dbReference type="PIRSF" id="PIRSF006135">
    <property type="entry name" value="CobU"/>
    <property type="match status" value="1"/>
</dbReference>
<dbReference type="GO" id="GO:0005525">
    <property type="term" value="F:GTP binding"/>
    <property type="evidence" value="ECO:0007669"/>
    <property type="project" value="UniProtKB-UniRule"/>
</dbReference>
<evidence type="ECO:0000313" key="17">
    <source>
        <dbReference type="EMBL" id="MBO0344599.1"/>
    </source>
</evidence>
<dbReference type="EC" id="2.7.7.62" evidence="14"/>
<evidence type="ECO:0000256" key="12">
    <source>
        <dbReference type="ARBA" id="ARBA00022840"/>
    </source>
</evidence>
<dbReference type="EMBL" id="JAFLNF010000002">
    <property type="protein sequence ID" value="MBO0344599.1"/>
    <property type="molecule type" value="Genomic_DNA"/>
</dbReference>
<organism evidence="17 18">
    <name type="scientific">Roseibium limicola</name>
    <dbReference type="NCBI Taxonomy" id="2816037"/>
    <lineage>
        <taxon>Bacteria</taxon>
        <taxon>Pseudomonadati</taxon>
        <taxon>Pseudomonadota</taxon>
        <taxon>Alphaproteobacteria</taxon>
        <taxon>Hyphomicrobiales</taxon>
        <taxon>Stappiaceae</taxon>
        <taxon>Roseibium</taxon>
    </lineage>
</organism>
<evidence type="ECO:0000256" key="8">
    <source>
        <dbReference type="ARBA" id="ARBA00022573"/>
    </source>
</evidence>
<keyword evidence="17" id="KW-0548">Nucleotidyltransferase</keyword>
<dbReference type="Proteomes" id="UP000664779">
    <property type="component" value="Unassembled WGS sequence"/>
</dbReference>
<evidence type="ECO:0000256" key="14">
    <source>
        <dbReference type="PIRNR" id="PIRNR006135"/>
    </source>
</evidence>
<name>A0A939EP83_9HYPH</name>
<keyword evidence="9 14" id="KW-0808">Transferase</keyword>
<evidence type="ECO:0000256" key="1">
    <source>
        <dbReference type="ARBA" id="ARBA00000312"/>
    </source>
</evidence>
<feature type="active site" description="GMP-histidine intermediate" evidence="15">
    <location>
        <position position="50"/>
    </location>
</feature>
<accession>A0A939EP83</accession>
<evidence type="ECO:0000256" key="11">
    <source>
        <dbReference type="ARBA" id="ARBA00022777"/>
    </source>
</evidence>
<feature type="binding site" evidence="16">
    <location>
        <position position="84"/>
    </location>
    <ligand>
        <name>GTP</name>
        <dbReference type="ChEBI" id="CHEBI:37565"/>
    </ligand>
</feature>
<keyword evidence="8 14" id="KW-0169">Cobalamin biosynthesis</keyword>
<proteinExistence type="inferred from homology"/>
<sequence>MSGASLVLGGARSGKSAFAEKLARDSGLRKIYLATSPRIDTETEERIALHLQTRGRDWQTVEEQLDLSSALEDMAAADSIILVDCLTLWLNNLVFHERDLPAEIDCLYATAGALQGRVIFVSNEIGMGLVPADALSRSFRDAQGRLNQRMAEVCDKVIFVAAGLPLQLKPSSYMDQLS</sequence>
<dbReference type="Gene3D" id="3.40.50.300">
    <property type="entry name" value="P-loop containing nucleotide triphosphate hydrolases"/>
    <property type="match status" value="1"/>
</dbReference>
<evidence type="ECO:0000256" key="6">
    <source>
        <dbReference type="ARBA" id="ARBA00005159"/>
    </source>
</evidence>
<evidence type="ECO:0000256" key="7">
    <source>
        <dbReference type="ARBA" id="ARBA00007490"/>
    </source>
</evidence>
<dbReference type="RefSeq" id="WP_206938716.1">
    <property type="nucleotide sequence ID" value="NZ_JAFLNF010000002.1"/>
</dbReference>
<evidence type="ECO:0000256" key="5">
    <source>
        <dbReference type="ARBA" id="ARBA00004692"/>
    </source>
</evidence>
<comment type="pathway">
    <text evidence="6 14">Cofactor biosynthesis; adenosylcobalamin biosynthesis; adenosylcobalamin from cob(II)yrinate a,c-diamide: step 5/7.</text>
</comment>
<comment type="pathway">
    <text evidence="5 14">Cofactor biosynthesis; adenosylcobalamin biosynthesis; adenosylcobalamin from cob(II)yrinate a,c-diamide: step 6/7.</text>
</comment>
<dbReference type="GO" id="GO:0005524">
    <property type="term" value="F:ATP binding"/>
    <property type="evidence" value="ECO:0007669"/>
    <property type="project" value="UniProtKB-UniRule"/>
</dbReference>
<evidence type="ECO:0000313" key="18">
    <source>
        <dbReference type="Proteomes" id="UP000664779"/>
    </source>
</evidence>
<evidence type="ECO:0000256" key="10">
    <source>
        <dbReference type="ARBA" id="ARBA00022741"/>
    </source>
</evidence>
<feature type="binding site" evidence="16">
    <location>
        <begin position="9"/>
        <end position="16"/>
    </location>
    <ligand>
        <name>GTP</name>
        <dbReference type="ChEBI" id="CHEBI:37565"/>
    </ligand>
</feature>
<dbReference type="EC" id="2.7.1.156" evidence="14"/>
<evidence type="ECO:0000256" key="13">
    <source>
        <dbReference type="ARBA" id="ARBA00023134"/>
    </source>
</evidence>
<keyword evidence="11 14" id="KW-0418">Kinase</keyword>
<dbReference type="GO" id="GO:0008820">
    <property type="term" value="F:cobinamide phosphate guanylyltransferase activity"/>
    <property type="evidence" value="ECO:0007669"/>
    <property type="project" value="UniProtKB-UniRule"/>
</dbReference>
<evidence type="ECO:0000256" key="16">
    <source>
        <dbReference type="PIRSR" id="PIRSR006135-2"/>
    </source>
</evidence>
<evidence type="ECO:0000256" key="15">
    <source>
        <dbReference type="PIRSR" id="PIRSR006135-1"/>
    </source>
</evidence>
<protein>
    <recommendedName>
        <fullName evidence="14">Bifunctional adenosylcobalamin biosynthesis protein</fullName>
        <ecNumber evidence="14">2.7.1.156</ecNumber>
        <ecNumber evidence="14">2.7.7.62</ecNumber>
    </recommendedName>
</protein>
<keyword evidence="13 14" id="KW-0342">GTP-binding</keyword>
<comment type="catalytic activity">
    <reaction evidence="1 14">
        <text>adenosylcob(III)inamide + ATP = adenosylcob(III)inamide phosphate + ADP + H(+)</text>
        <dbReference type="Rhea" id="RHEA:15769"/>
        <dbReference type="ChEBI" id="CHEBI:2480"/>
        <dbReference type="ChEBI" id="CHEBI:15378"/>
        <dbReference type="ChEBI" id="CHEBI:30616"/>
        <dbReference type="ChEBI" id="CHEBI:58502"/>
        <dbReference type="ChEBI" id="CHEBI:456216"/>
        <dbReference type="EC" id="2.7.1.156"/>
    </reaction>
</comment>
<feature type="binding site" evidence="16">
    <location>
        <position position="62"/>
    </location>
    <ligand>
        <name>GTP</name>
        <dbReference type="ChEBI" id="CHEBI:37565"/>
    </ligand>
</feature>
<dbReference type="GO" id="GO:0043752">
    <property type="term" value="F:adenosylcobinamide kinase activity"/>
    <property type="evidence" value="ECO:0007669"/>
    <property type="project" value="UniProtKB-EC"/>
</dbReference>
<comment type="catalytic activity">
    <reaction evidence="2 14">
        <text>adenosylcob(III)inamide phosphate + GTP + H(+) = adenosylcob(III)inamide-GDP + diphosphate</text>
        <dbReference type="Rhea" id="RHEA:22712"/>
        <dbReference type="ChEBI" id="CHEBI:15378"/>
        <dbReference type="ChEBI" id="CHEBI:33019"/>
        <dbReference type="ChEBI" id="CHEBI:37565"/>
        <dbReference type="ChEBI" id="CHEBI:58502"/>
        <dbReference type="ChEBI" id="CHEBI:60487"/>
        <dbReference type="EC" id="2.7.7.62"/>
    </reaction>
</comment>
<keyword evidence="12 14" id="KW-0067">ATP-binding</keyword>
<dbReference type="Pfam" id="PF02283">
    <property type="entry name" value="CobU"/>
    <property type="match status" value="1"/>
</dbReference>
<keyword evidence="18" id="KW-1185">Reference proteome</keyword>
<dbReference type="NCBIfam" id="NF004469">
    <property type="entry name" value="PRK05800.1"/>
    <property type="match status" value="1"/>
</dbReference>